<keyword evidence="2" id="KW-0808">Transferase</keyword>
<gene>
    <name evidence="7" type="ORF">KC571_02315</name>
</gene>
<evidence type="ECO:0000256" key="5">
    <source>
        <dbReference type="ARBA" id="ARBA00023315"/>
    </source>
</evidence>
<protein>
    <submittedName>
        <fullName evidence="7">Peptidoglycan bridge formation glycyltransferase FemA/FemB family protein</fullName>
    </submittedName>
</protein>
<dbReference type="Gene3D" id="3.40.630.30">
    <property type="match status" value="2"/>
</dbReference>
<evidence type="ECO:0000256" key="2">
    <source>
        <dbReference type="ARBA" id="ARBA00022679"/>
    </source>
</evidence>
<dbReference type="GO" id="GO:0008360">
    <property type="term" value="P:regulation of cell shape"/>
    <property type="evidence" value="ECO:0007669"/>
    <property type="project" value="UniProtKB-KW"/>
</dbReference>
<reference evidence="7" key="1">
    <citation type="submission" date="2020-04" db="EMBL/GenBank/DDBJ databases">
        <authorList>
            <person name="Zhang T."/>
        </authorList>
    </citation>
    <scope>NUCLEOTIDE SEQUENCE</scope>
    <source>
        <strain evidence="7">HKST-UBA01</strain>
    </source>
</reference>
<keyword evidence="4" id="KW-0573">Peptidoglycan synthesis</keyword>
<dbReference type="Proteomes" id="UP000701698">
    <property type="component" value="Unassembled WGS sequence"/>
</dbReference>
<dbReference type="InterPro" id="IPR050644">
    <property type="entry name" value="PG_Glycine_Bridge_Synth"/>
</dbReference>
<dbReference type="SUPFAM" id="SSF55729">
    <property type="entry name" value="Acyl-CoA N-acyltransferases (Nat)"/>
    <property type="match status" value="2"/>
</dbReference>
<evidence type="ECO:0000256" key="6">
    <source>
        <dbReference type="ARBA" id="ARBA00023316"/>
    </source>
</evidence>
<evidence type="ECO:0000256" key="4">
    <source>
        <dbReference type="ARBA" id="ARBA00022984"/>
    </source>
</evidence>
<dbReference type="Pfam" id="PF02388">
    <property type="entry name" value="FemAB"/>
    <property type="match status" value="2"/>
</dbReference>
<dbReference type="AlphaFoldDB" id="A0A955LGN0"/>
<evidence type="ECO:0000256" key="3">
    <source>
        <dbReference type="ARBA" id="ARBA00022960"/>
    </source>
</evidence>
<organism evidence="7 8">
    <name type="scientific">candidate division WWE3 bacterium</name>
    <dbReference type="NCBI Taxonomy" id="2053526"/>
    <lineage>
        <taxon>Bacteria</taxon>
        <taxon>Katanobacteria</taxon>
    </lineage>
</organism>
<evidence type="ECO:0000313" key="8">
    <source>
        <dbReference type="Proteomes" id="UP000701698"/>
    </source>
</evidence>
<dbReference type="PANTHER" id="PTHR36174">
    <property type="entry name" value="LIPID II:GLYCINE GLYCYLTRANSFERASE"/>
    <property type="match status" value="1"/>
</dbReference>
<keyword evidence="5" id="KW-0012">Acyltransferase</keyword>
<accession>A0A955LGN0</accession>
<keyword evidence="6" id="KW-0961">Cell wall biogenesis/degradation</keyword>
<dbReference type="GO" id="GO:0016755">
    <property type="term" value="F:aminoacyltransferase activity"/>
    <property type="evidence" value="ECO:0007669"/>
    <property type="project" value="InterPro"/>
</dbReference>
<dbReference type="InterPro" id="IPR016181">
    <property type="entry name" value="Acyl_CoA_acyltransferase"/>
</dbReference>
<dbReference type="InterPro" id="IPR003447">
    <property type="entry name" value="FEMABX"/>
</dbReference>
<dbReference type="PANTHER" id="PTHR36174:SF1">
    <property type="entry name" value="LIPID II:GLYCINE GLYCYLTRANSFERASE"/>
    <property type="match status" value="1"/>
</dbReference>
<proteinExistence type="inferred from homology"/>
<keyword evidence="3" id="KW-0133">Cell shape</keyword>
<dbReference type="GO" id="GO:0071555">
    <property type="term" value="P:cell wall organization"/>
    <property type="evidence" value="ECO:0007669"/>
    <property type="project" value="UniProtKB-KW"/>
</dbReference>
<evidence type="ECO:0000313" key="7">
    <source>
        <dbReference type="EMBL" id="MCA9390214.1"/>
    </source>
</evidence>
<sequence>MNIQLDTHQHDWNRFVSEQSGHILQRWEYGAVRQNMQTEILHLAFYEGGKIQAVIQMSLHPIPYLPWKVGYIPRGPVVRKNFSEDAWLELFKALTQIAKSQNLAFIKIEPNITAHTDEQAVWSQIIQKLSIPAAQNPRFMNATSMIDLTQSEETLLQNCRKNTRYYIRKAPRENIIYEEATNPEDLKDFYSLLSETADRQNFQLGARPVTYFESLWTQFRKKDQNDCNLRLFFAKIGTERVATVLNFYDQNTAYYPYGASSSKARGTAATEGLMWHAISEAKKSGLKMYDLWGILPTENKEHPYWGYTFFKQGFGGKTVEYVGSYDFPIISFAYTPLQYLEKLRRSLLKIKPH</sequence>
<name>A0A955LGN0_UNCKA</name>
<comment type="caution">
    <text evidence="7">The sequence shown here is derived from an EMBL/GenBank/DDBJ whole genome shotgun (WGS) entry which is preliminary data.</text>
</comment>
<dbReference type="PROSITE" id="PS51191">
    <property type="entry name" value="FEMABX"/>
    <property type="match status" value="1"/>
</dbReference>
<reference evidence="7" key="2">
    <citation type="journal article" date="2021" name="Microbiome">
        <title>Successional dynamics and alternative stable states in a saline activated sludge microbial community over 9 years.</title>
        <authorList>
            <person name="Wang Y."/>
            <person name="Ye J."/>
            <person name="Ju F."/>
            <person name="Liu L."/>
            <person name="Boyd J.A."/>
            <person name="Deng Y."/>
            <person name="Parks D.H."/>
            <person name="Jiang X."/>
            <person name="Yin X."/>
            <person name="Woodcroft B.J."/>
            <person name="Tyson G.W."/>
            <person name="Hugenholtz P."/>
            <person name="Polz M.F."/>
            <person name="Zhang T."/>
        </authorList>
    </citation>
    <scope>NUCLEOTIDE SEQUENCE</scope>
    <source>
        <strain evidence="7">HKST-UBA01</strain>
    </source>
</reference>
<comment type="similarity">
    <text evidence="1">Belongs to the FemABX family.</text>
</comment>
<dbReference type="EMBL" id="JAGQKX010000047">
    <property type="protein sequence ID" value="MCA9390214.1"/>
    <property type="molecule type" value="Genomic_DNA"/>
</dbReference>
<evidence type="ECO:0000256" key="1">
    <source>
        <dbReference type="ARBA" id="ARBA00009943"/>
    </source>
</evidence>
<dbReference type="GO" id="GO:0009252">
    <property type="term" value="P:peptidoglycan biosynthetic process"/>
    <property type="evidence" value="ECO:0007669"/>
    <property type="project" value="UniProtKB-KW"/>
</dbReference>